<dbReference type="EMBL" id="JAOYEY010000047">
    <property type="protein sequence ID" value="MCV9887426.1"/>
    <property type="molecule type" value="Genomic_DNA"/>
</dbReference>
<keyword evidence="3" id="KW-1185">Reference proteome</keyword>
<dbReference type="Pfam" id="PF08924">
    <property type="entry name" value="Rv2525c_GlyHyd-like"/>
    <property type="match status" value="1"/>
</dbReference>
<dbReference type="Gene3D" id="3.20.20.80">
    <property type="entry name" value="Glycosidases"/>
    <property type="match status" value="1"/>
</dbReference>
<comment type="caution">
    <text evidence="2">The sequence shown here is derived from an EMBL/GenBank/DDBJ whole genome shotgun (WGS) entry which is preliminary data.</text>
</comment>
<organism evidence="2 3">
    <name type="scientific">Metabacillus halosaccharovorans</name>
    <dbReference type="NCBI Taxonomy" id="930124"/>
    <lineage>
        <taxon>Bacteria</taxon>
        <taxon>Bacillati</taxon>
        <taxon>Bacillota</taxon>
        <taxon>Bacilli</taxon>
        <taxon>Bacillales</taxon>
        <taxon>Bacillaceae</taxon>
        <taxon>Metabacillus</taxon>
    </lineage>
</organism>
<evidence type="ECO:0000259" key="1">
    <source>
        <dbReference type="Pfam" id="PF08924"/>
    </source>
</evidence>
<feature type="domain" description="Rv2525c-like glycoside hydrolase-like" evidence="1">
    <location>
        <begin position="31"/>
        <end position="173"/>
    </location>
</feature>
<accession>A0ABT3DK63</accession>
<proteinExistence type="predicted"/>
<dbReference type="RefSeq" id="WP_264144027.1">
    <property type="nucleotide sequence ID" value="NZ_JAOYEY010000047.1"/>
</dbReference>
<dbReference type="SUPFAM" id="SSF51445">
    <property type="entry name" value="(Trans)glycosidases"/>
    <property type="match status" value="1"/>
</dbReference>
<dbReference type="InterPro" id="IPR015020">
    <property type="entry name" value="Rv2525c-like_Glyco_Hydro-like"/>
</dbReference>
<dbReference type="Proteomes" id="UP001526147">
    <property type="component" value="Unassembled WGS sequence"/>
</dbReference>
<protein>
    <submittedName>
        <fullName evidence="2">DUF1906 domain-containing protein</fullName>
    </submittedName>
</protein>
<evidence type="ECO:0000313" key="2">
    <source>
        <dbReference type="EMBL" id="MCV9887426.1"/>
    </source>
</evidence>
<evidence type="ECO:0000313" key="3">
    <source>
        <dbReference type="Proteomes" id="UP001526147"/>
    </source>
</evidence>
<gene>
    <name evidence="2" type="ORF">OIH86_17450</name>
</gene>
<dbReference type="InterPro" id="IPR017853">
    <property type="entry name" value="GH"/>
</dbReference>
<reference evidence="2 3" key="1">
    <citation type="submission" date="2022-10" db="EMBL/GenBank/DDBJ databases">
        <title>Draft genome assembly of moderately radiation resistant bacterium Metabacillus halosaccharovorans.</title>
        <authorList>
            <person name="Pal S."/>
            <person name="Gopinathan A."/>
        </authorList>
    </citation>
    <scope>NUCLEOTIDE SEQUENCE [LARGE SCALE GENOMIC DNA]</scope>
    <source>
        <strain evidence="2 3">VITHBRA001</strain>
    </source>
</reference>
<name>A0ABT3DK63_9BACI</name>
<sequence>MARKVWGVNSTSPVNQDFFIWVRKNFGLPKYWGRYLTEVPNVSIGLTKTEIYFLRNKGIKILPIYNVVSEEIGYEHAQVACRNAVYHARRLGFPKETVLFANLENLHNVDALWIRGWAETLIPSGYRAGFYHDSERGNFAQAFCQAVKDNNDIATQTILWSVEPETGTSTERKAPRFNPATPSCRANVWLWQYGRDMNKGPIDTNLADERILNFLY</sequence>